<name>A0A9Q3BG46_9BASI</name>
<protein>
    <submittedName>
        <fullName evidence="1">Uncharacterized protein</fullName>
    </submittedName>
</protein>
<comment type="caution">
    <text evidence="1">The sequence shown here is derived from an EMBL/GenBank/DDBJ whole genome shotgun (WGS) entry which is preliminary data.</text>
</comment>
<evidence type="ECO:0000313" key="1">
    <source>
        <dbReference type="EMBL" id="MBW0464894.1"/>
    </source>
</evidence>
<organism evidence="1 2">
    <name type="scientific">Austropuccinia psidii MF-1</name>
    <dbReference type="NCBI Taxonomy" id="1389203"/>
    <lineage>
        <taxon>Eukaryota</taxon>
        <taxon>Fungi</taxon>
        <taxon>Dikarya</taxon>
        <taxon>Basidiomycota</taxon>
        <taxon>Pucciniomycotina</taxon>
        <taxon>Pucciniomycetes</taxon>
        <taxon>Pucciniales</taxon>
        <taxon>Sphaerophragmiaceae</taxon>
        <taxon>Austropuccinia</taxon>
    </lineage>
</organism>
<dbReference type="Proteomes" id="UP000765509">
    <property type="component" value="Unassembled WGS sequence"/>
</dbReference>
<evidence type="ECO:0000313" key="2">
    <source>
        <dbReference type="Proteomes" id="UP000765509"/>
    </source>
</evidence>
<reference evidence="1" key="1">
    <citation type="submission" date="2021-03" db="EMBL/GenBank/DDBJ databases">
        <title>Draft genome sequence of rust myrtle Austropuccinia psidii MF-1, a brazilian biotype.</title>
        <authorList>
            <person name="Quecine M.C."/>
            <person name="Pachon D.M.R."/>
            <person name="Bonatelli M.L."/>
            <person name="Correr F.H."/>
            <person name="Franceschini L.M."/>
            <person name="Leite T.F."/>
            <person name="Margarido G.R.A."/>
            <person name="Almeida C.A."/>
            <person name="Ferrarezi J.A."/>
            <person name="Labate C.A."/>
        </authorList>
    </citation>
    <scope>NUCLEOTIDE SEQUENCE</scope>
    <source>
        <strain evidence="1">MF-1</strain>
    </source>
</reference>
<dbReference type="AlphaFoldDB" id="A0A9Q3BG46"/>
<dbReference type="EMBL" id="AVOT02000910">
    <property type="protein sequence ID" value="MBW0464894.1"/>
    <property type="molecule type" value="Genomic_DNA"/>
</dbReference>
<proteinExistence type="predicted"/>
<gene>
    <name evidence="1" type="ORF">O181_004609</name>
</gene>
<accession>A0A9Q3BG46</accession>
<keyword evidence="2" id="KW-1185">Reference proteome</keyword>
<sequence>MRPHPLQMRLGHCPPISALTTPYACTPPPHLLLGLQSLRCCGALKLCLQRRPHPPLRLQRAFDAAYHSHACSALPTCLQHPPHTGWILMLLQPPQDETMMPHPISALTTPYASAPVPFLLCHLKFLRSCGPLKICL</sequence>